<proteinExistence type="predicted"/>
<sequence>MSKMLFFAIMMNCLDPALTLACASAYRDPFTLPMLPNEKKRATAAKFELASLYGGQSDQLACIMLLSWRNAKQRGQEARFCSQYFVSSSIMNMLLNFKLSFKKTEDCP</sequence>
<dbReference type="Proteomes" id="UP001163603">
    <property type="component" value="Chromosome 1"/>
</dbReference>
<keyword evidence="2" id="KW-1185">Reference proteome</keyword>
<protein>
    <submittedName>
        <fullName evidence="1">Uncharacterized protein</fullName>
    </submittedName>
</protein>
<evidence type="ECO:0000313" key="1">
    <source>
        <dbReference type="EMBL" id="KAJ0051525.1"/>
    </source>
</evidence>
<name>A0ACC0ZEK8_9ROSI</name>
<evidence type="ECO:0000313" key="2">
    <source>
        <dbReference type="Proteomes" id="UP001163603"/>
    </source>
</evidence>
<reference evidence="2" key="1">
    <citation type="journal article" date="2023" name="G3 (Bethesda)">
        <title>Genome assembly and association tests identify interacting loci associated with vigor, precocity, and sex in interspecific pistachio rootstocks.</title>
        <authorList>
            <person name="Palmer W."/>
            <person name="Jacygrad E."/>
            <person name="Sagayaradj S."/>
            <person name="Cavanaugh K."/>
            <person name="Han R."/>
            <person name="Bertier L."/>
            <person name="Beede B."/>
            <person name="Kafkas S."/>
            <person name="Golino D."/>
            <person name="Preece J."/>
            <person name="Michelmore R."/>
        </authorList>
    </citation>
    <scope>NUCLEOTIDE SEQUENCE [LARGE SCALE GENOMIC DNA]</scope>
</reference>
<organism evidence="1 2">
    <name type="scientific">Pistacia integerrima</name>
    <dbReference type="NCBI Taxonomy" id="434235"/>
    <lineage>
        <taxon>Eukaryota</taxon>
        <taxon>Viridiplantae</taxon>
        <taxon>Streptophyta</taxon>
        <taxon>Embryophyta</taxon>
        <taxon>Tracheophyta</taxon>
        <taxon>Spermatophyta</taxon>
        <taxon>Magnoliopsida</taxon>
        <taxon>eudicotyledons</taxon>
        <taxon>Gunneridae</taxon>
        <taxon>Pentapetalae</taxon>
        <taxon>rosids</taxon>
        <taxon>malvids</taxon>
        <taxon>Sapindales</taxon>
        <taxon>Anacardiaceae</taxon>
        <taxon>Pistacia</taxon>
    </lineage>
</organism>
<accession>A0ACC0ZEK8</accession>
<gene>
    <name evidence="1" type="ORF">Pint_02370</name>
</gene>
<comment type="caution">
    <text evidence="1">The sequence shown here is derived from an EMBL/GenBank/DDBJ whole genome shotgun (WGS) entry which is preliminary data.</text>
</comment>
<dbReference type="EMBL" id="CM047736">
    <property type="protein sequence ID" value="KAJ0051525.1"/>
    <property type="molecule type" value="Genomic_DNA"/>
</dbReference>